<evidence type="ECO:0000313" key="2">
    <source>
        <dbReference type="Proteomes" id="UP000821845"/>
    </source>
</evidence>
<dbReference type="Proteomes" id="UP000821845">
    <property type="component" value="Chromosome 2"/>
</dbReference>
<organism evidence="1 2">
    <name type="scientific">Hyalomma asiaticum</name>
    <name type="common">Tick</name>
    <dbReference type="NCBI Taxonomy" id="266040"/>
    <lineage>
        <taxon>Eukaryota</taxon>
        <taxon>Metazoa</taxon>
        <taxon>Ecdysozoa</taxon>
        <taxon>Arthropoda</taxon>
        <taxon>Chelicerata</taxon>
        <taxon>Arachnida</taxon>
        <taxon>Acari</taxon>
        <taxon>Parasitiformes</taxon>
        <taxon>Ixodida</taxon>
        <taxon>Ixodoidea</taxon>
        <taxon>Ixodidae</taxon>
        <taxon>Hyalomminae</taxon>
        <taxon>Hyalomma</taxon>
    </lineage>
</organism>
<dbReference type="EMBL" id="CM023482">
    <property type="protein sequence ID" value="KAH6939447.1"/>
    <property type="molecule type" value="Genomic_DNA"/>
</dbReference>
<proteinExistence type="predicted"/>
<sequence>MRSYLDTVVSSLCTGQRGPSFQQCSQVWSLTEFWHSNDAWRAFLLDPDERLLDVLPATHQAVVRKVTENRREDIVRQRLHKTDNIGAHVLTDLDWRVKLVLGSDTVANLGVPLANLSLSMGDEVVDVEMSITEVERLISSLEAAHKCLLHTSLAARVEATLRKVPQRQLTRTLSRLREKCTFTLAHGGLTCSV</sequence>
<evidence type="ECO:0000313" key="1">
    <source>
        <dbReference type="EMBL" id="KAH6939447.1"/>
    </source>
</evidence>
<keyword evidence="2" id="KW-1185">Reference proteome</keyword>
<reference evidence="1" key="1">
    <citation type="submission" date="2020-05" db="EMBL/GenBank/DDBJ databases">
        <title>Large-scale comparative analyses of tick genomes elucidate their genetic diversity and vector capacities.</title>
        <authorList>
            <person name="Jia N."/>
            <person name="Wang J."/>
            <person name="Shi W."/>
            <person name="Du L."/>
            <person name="Sun Y."/>
            <person name="Zhan W."/>
            <person name="Jiang J."/>
            <person name="Wang Q."/>
            <person name="Zhang B."/>
            <person name="Ji P."/>
            <person name="Sakyi L.B."/>
            <person name="Cui X."/>
            <person name="Yuan T."/>
            <person name="Jiang B."/>
            <person name="Yang W."/>
            <person name="Lam T.T.-Y."/>
            <person name="Chang Q."/>
            <person name="Ding S."/>
            <person name="Wang X."/>
            <person name="Zhu J."/>
            <person name="Ruan X."/>
            <person name="Zhao L."/>
            <person name="Wei J."/>
            <person name="Que T."/>
            <person name="Du C."/>
            <person name="Cheng J."/>
            <person name="Dai P."/>
            <person name="Han X."/>
            <person name="Huang E."/>
            <person name="Gao Y."/>
            <person name="Liu J."/>
            <person name="Shao H."/>
            <person name="Ye R."/>
            <person name="Li L."/>
            <person name="Wei W."/>
            <person name="Wang X."/>
            <person name="Wang C."/>
            <person name="Yang T."/>
            <person name="Huo Q."/>
            <person name="Li W."/>
            <person name="Guo W."/>
            <person name="Chen H."/>
            <person name="Zhou L."/>
            <person name="Ni X."/>
            <person name="Tian J."/>
            <person name="Zhou Y."/>
            <person name="Sheng Y."/>
            <person name="Liu T."/>
            <person name="Pan Y."/>
            <person name="Xia L."/>
            <person name="Li J."/>
            <person name="Zhao F."/>
            <person name="Cao W."/>
        </authorList>
    </citation>
    <scope>NUCLEOTIDE SEQUENCE</scope>
    <source>
        <strain evidence="1">Hyas-2018</strain>
    </source>
</reference>
<gene>
    <name evidence="1" type="ORF">HPB50_018387</name>
</gene>
<comment type="caution">
    <text evidence="1">The sequence shown here is derived from an EMBL/GenBank/DDBJ whole genome shotgun (WGS) entry which is preliminary data.</text>
</comment>
<accession>A0ACB7SZF6</accession>
<name>A0ACB7SZF6_HYAAI</name>
<protein>
    <submittedName>
        <fullName evidence="1">Uncharacterized protein</fullName>
    </submittedName>
</protein>